<feature type="region of interest" description="Disordered" evidence="11">
    <location>
        <begin position="192"/>
        <end position="227"/>
    </location>
</feature>
<feature type="binding site" evidence="8">
    <location>
        <position position="148"/>
    </location>
    <ligand>
        <name>Zn(2+)</name>
        <dbReference type="ChEBI" id="CHEBI:29105"/>
    </ligand>
</feature>
<dbReference type="PANTHER" id="PTHR11441:SF0">
    <property type="entry name" value="THYMIDINE KINASE, CYTOSOLIC"/>
    <property type="match status" value="1"/>
</dbReference>
<dbReference type="EMBL" id="JABFRW010000194">
    <property type="protein sequence ID" value="NOT35412.1"/>
    <property type="molecule type" value="Genomic_DNA"/>
</dbReference>
<dbReference type="GO" id="GO:0004797">
    <property type="term" value="F:thymidine kinase activity"/>
    <property type="evidence" value="ECO:0007669"/>
    <property type="project" value="UniProtKB-UniRule"/>
</dbReference>
<dbReference type="GO" id="GO:0005524">
    <property type="term" value="F:ATP binding"/>
    <property type="evidence" value="ECO:0007669"/>
    <property type="project" value="UniProtKB-UniRule"/>
</dbReference>
<dbReference type="PROSITE" id="PS00603">
    <property type="entry name" value="TK_CELLULAR_TYPE"/>
    <property type="match status" value="1"/>
</dbReference>
<name>A0A849SJ51_UNCEI</name>
<protein>
    <recommendedName>
        <fullName evidence="2 8">Thymidine kinase</fullName>
        <ecNumber evidence="2 8">2.7.1.21</ecNumber>
    </recommendedName>
</protein>
<accession>A0A849SJ51</accession>
<dbReference type="GO" id="GO:0005829">
    <property type="term" value="C:cytosol"/>
    <property type="evidence" value="ECO:0007669"/>
    <property type="project" value="TreeGrafter"/>
</dbReference>
<dbReference type="PANTHER" id="PTHR11441">
    <property type="entry name" value="THYMIDINE KINASE"/>
    <property type="match status" value="1"/>
</dbReference>
<feature type="compositionally biased region" description="Basic residues" evidence="11">
    <location>
        <begin position="209"/>
        <end position="227"/>
    </location>
</feature>
<dbReference type="AlphaFoldDB" id="A0A849SJ51"/>
<evidence type="ECO:0000256" key="6">
    <source>
        <dbReference type="ARBA" id="ARBA00022777"/>
    </source>
</evidence>
<keyword evidence="7 8" id="KW-0067">ATP-binding</keyword>
<keyword evidence="8" id="KW-0862">Zinc</keyword>
<comment type="similarity">
    <text evidence="1 8 10">Belongs to the thymidine kinase family.</text>
</comment>
<keyword evidence="4 8" id="KW-0808">Transferase</keyword>
<dbReference type="SUPFAM" id="SSF52540">
    <property type="entry name" value="P-loop containing nucleoside triphosphate hydrolases"/>
    <property type="match status" value="1"/>
</dbReference>
<dbReference type="SUPFAM" id="SSF57716">
    <property type="entry name" value="Glucocorticoid receptor-like (DNA-binding domain)"/>
    <property type="match status" value="1"/>
</dbReference>
<dbReference type="InterPro" id="IPR020633">
    <property type="entry name" value="Thymidine_kinase_CS"/>
</dbReference>
<evidence type="ECO:0000256" key="9">
    <source>
        <dbReference type="RuleBase" id="RU000544"/>
    </source>
</evidence>
<comment type="subunit">
    <text evidence="8">Homotetramer.</text>
</comment>
<feature type="binding site" evidence="8">
    <location>
        <position position="183"/>
    </location>
    <ligand>
        <name>Zn(2+)</name>
        <dbReference type="ChEBI" id="CHEBI:29105"/>
    </ligand>
</feature>
<reference evidence="12 13" key="1">
    <citation type="submission" date="2020-04" db="EMBL/GenBank/DDBJ databases">
        <title>Metagenomic profiling of ammonia- and methane-oxidizing microorganisms in a Dutch drinking water treatment plant.</title>
        <authorList>
            <person name="Poghosyan L."/>
            <person name="Leucker S."/>
        </authorList>
    </citation>
    <scope>NUCLEOTIDE SEQUENCE [LARGE SCALE GENOMIC DNA]</scope>
    <source>
        <strain evidence="12">S-RSF-IL-03</strain>
    </source>
</reference>
<dbReference type="Gene3D" id="3.40.50.300">
    <property type="entry name" value="P-loop containing nucleotide triphosphate hydrolases"/>
    <property type="match status" value="1"/>
</dbReference>
<evidence type="ECO:0000256" key="8">
    <source>
        <dbReference type="HAMAP-Rule" id="MF_00124"/>
    </source>
</evidence>
<comment type="subcellular location">
    <subcellularLocation>
        <location evidence="8">Cytoplasm</location>
    </subcellularLocation>
</comment>
<comment type="caution">
    <text evidence="12">The sequence shown here is derived from an EMBL/GenBank/DDBJ whole genome shotgun (WGS) entry which is preliminary data.</text>
</comment>
<feature type="binding site" evidence="8">
    <location>
        <begin position="91"/>
        <end position="94"/>
    </location>
    <ligand>
        <name>ATP</name>
        <dbReference type="ChEBI" id="CHEBI:30616"/>
    </ligand>
</feature>
<evidence type="ECO:0000256" key="5">
    <source>
        <dbReference type="ARBA" id="ARBA00022741"/>
    </source>
</evidence>
<dbReference type="HAMAP" id="MF_00124">
    <property type="entry name" value="Thymidine_kinase"/>
    <property type="match status" value="1"/>
</dbReference>
<evidence type="ECO:0000256" key="11">
    <source>
        <dbReference type="SAM" id="MobiDB-lite"/>
    </source>
</evidence>
<keyword evidence="8" id="KW-0963">Cytoplasm</keyword>
<dbReference type="Pfam" id="PF00265">
    <property type="entry name" value="TK"/>
    <property type="match status" value="1"/>
</dbReference>
<keyword evidence="8" id="KW-0479">Metal-binding</keyword>
<dbReference type="Gene3D" id="3.30.60.20">
    <property type="match status" value="1"/>
</dbReference>
<evidence type="ECO:0000256" key="1">
    <source>
        <dbReference type="ARBA" id="ARBA00007587"/>
    </source>
</evidence>
<organism evidence="12 13">
    <name type="scientific">Eiseniibacteriota bacterium</name>
    <dbReference type="NCBI Taxonomy" id="2212470"/>
    <lineage>
        <taxon>Bacteria</taxon>
        <taxon>Candidatus Eiseniibacteriota</taxon>
    </lineage>
</organism>
<proteinExistence type="inferred from homology"/>
<evidence type="ECO:0000256" key="7">
    <source>
        <dbReference type="ARBA" id="ARBA00022840"/>
    </source>
</evidence>
<evidence type="ECO:0000256" key="10">
    <source>
        <dbReference type="RuleBase" id="RU004165"/>
    </source>
</evidence>
<evidence type="ECO:0000256" key="2">
    <source>
        <dbReference type="ARBA" id="ARBA00012118"/>
    </source>
</evidence>
<keyword evidence="6 8" id="KW-0418">Kinase</keyword>
<dbReference type="NCBIfam" id="NF003296">
    <property type="entry name" value="PRK04296.1-1"/>
    <property type="match status" value="1"/>
</dbReference>
<dbReference type="Proteomes" id="UP000580839">
    <property type="component" value="Unassembled WGS sequence"/>
</dbReference>
<evidence type="ECO:0000256" key="3">
    <source>
        <dbReference type="ARBA" id="ARBA00022634"/>
    </source>
</evidence>
<sequence length="227" mass="25292">MSQPAPPLPNAGWIEVIVGSMYSGKTEELIRRLRRAQIARQRVEIFKPAIDRRYADDAIVSHSEVRIPSRTVRTAADILRHADQAQVIGIDEGQFLGRELVAVCQKLAKRGKRVIVAGLDQDYQGRPFEPMPELLAVSEYITKTLAICVVCGEPANRTYRKVRRAGRVVVGGSETYEARCRRCWELGRKVQAPELAPPPGGTHAAPTPRPRRAARAARGTRSRRLRA</sequence>
<keyword evidence="5 8" id="KW-0547">Nucleotide-binding</keyword>
<feature type="binding site" evidence="8">
    <location>
        <position position="151"/>
    </location>
    <ligand>
        <name>Zn(2+)</name>
        <dbReference type="ChEBI" id="CHEBI:29105"/>
    </ligand>
</feature>
<gene>
    <name evidence="8" type="primary">tdk</name>
    <name evidence="12" type="ORF">HOP12_14805</name>
</gene>
<feature type="binding site" evidence="8">
    <location>
        <begin position="19"/>
        <end position="26"/>
    </location>
    <ligand>
        <name>ATP</name>
        <dbReference type="ChEBI" id="CHEBI:30616"/>
    </ligand>
</feature>
<feature type="binding site" evidence="8">
    <location>
        <position position="180"/>
    </location>
    <ligand>
        <name>Zn(2+)</name>
        <dbReference type="ChEBI" id="CHEBI:29105"/>
    </ligand>
</feature>
<dbReference type="GO" id="GO:0071897">
    <property type="term" value="P:DNA biosynthetic process"/>
    <property type="evidence" value="ECO:0007669"/>
    <property type="project" value="UniProtKB-KW"/>
</dbReference>
<dbReference type="InterPro" id="IPR027417">
    <property type="entry name" value="P-loop_NTPase"/>
</dbReference>
<evidence type="ECO:0000313" key="13">
    <source>
        <dbReference type="Proteomes" id="UP000580839"/>
    </source>
</evidence>
<evidence type="ECO:0000313" key="12">
    <source>
        <dbReference type="EMBL" id="NOT35412.1"/>
    </source>
</evidence>
<dbReference type="EC" id="2.7.1.21" evidence="2 8"/>
<keyword evidence="3 8" id="KW-0237">DNA synthesis</keyword>
<evidence type="ECO:0000256" key="4">
    <source>
        <dbReference type="ARBA" id="ARBA00022679"/>
    </source>
</evidence>
<comment type="catalytic activity">
    <reaction evidence="8 9">
        <text>thymidine + ATP = dTMP + ADP + H(+)</text>
        <dbReference type="Rhea" id="RHEA:19129"/>
        <dbReference type="ChEBI" id="CHEBI:15378"/>
        <dbReference type="ChEBI" id="CHEBI:17748"/>
        <dbReference type="ChEBI" id="CHEBI:30616"/>
        <dbReference type="ChEBI" id="CHEBI:63528"/>
        <dbReference type="ChEBI" id="CHEBI:456216"/>
        <dbReference type="EC" id="2.7.1.21"/>
    </reaction>
</comment>
<dbReference type="GO" id="GO:0008270">
    <property type="term" value="F:zinc ion binding"/>
    <property type="evidence" value="ECO:0007669"/>
    <property type="project" value="UniProtKB-UniRule"/>
</dbReference>
<dbReference type="GO" id="GO:0046104">
    <property type="term" value="P:thymidine metabolic process"/>
    <property type="evidence" value="ECO:0007669"/>
    <property type="project" value="TreeGrafter"/>
</dbReference>
<dbReference type="InterPro" id="IPR001267">
    <property type="entry name" value="Thymidine_kinase"/>
</dbReference>
<feature type="active site" description="Proton acceptor" evidence="8">
    <location>
        <position position="92"/>
    </location>
</feature>